<evidence type="ECO:0000313" key="1">
    <source>
        <dbReference type="EMBL" id="NBC46277.1"/>
    </source>
</evidence>
<evidence type="ECO:0000313" key="2">
    <source>
        <dbReference type="Proteomes" id="UP000537825"/>
    </source>
</evidence>
<comment type="caution">
    <text evidence="1">The sequence shown here is derived from an EMBL/GenBank/DDBJ whole genome shotgun (WGS) entry which is preliminary data.</text>
</comment>
<dbReference type="EMBL" id="JAAAPK010000020">
    <property type="protein sequence ID" value="NBC46277.1"/>
    <property type="molecule type" value="Genomic_DNA"/>
</dbReference>
<keyword evidence="2" id="KW-1185">Reference proteome</keyword>
<sequence>MGKYKLISKPFPALTAGDVKHGGTGLIEDARHVVSPLSVGNSHASTPLEFLFKKFAVHVTSFEIEGAEAPNWFGVSFRKGIQSFDSVNIFCHPSPGTAGMTDRDYPTRAGSWPRLFRYAQMMGAQFAIAGSDQVAIVPFFNNASYSSTGLFGANWKDIVLDILTEVRAEARQRTDPFPVVLKDVVLSDFSFGRGLMRNIRARAPSLSRYLREIWDFDGVGGTPPYGAGEVGAILYDQSTGGDPRIFHVPPTRWQQFHGKIASSVHSNIPDLLACHAATVSNVGRGG</sequence>
<proteinExistence type="predicted"/>
<gene>
    <name evidence="1" type="ORF">GTZ93_41470</name>
</gene>
<organism evidence="1 2">
    <name type="scientific">Corallococcus exiguus</name>
    <dbReference type="NCBI Taxonomy" id="83462"/>
    <lineage>
        <taxon>Bacteria</taxon>
        <taxon>Pseudomonadati</taxon>
        <taxon>Myxococcota</taxon>
        <taxon>Myxococcia</taxon>
        <taxon>Myxococcales</taxon>
        <taxon>Cystobacterineae</taxon>
        <taxon>Myxococcaceae</taxon>
        <taxon>Corallococcus</taxon>
    </lineage>
</organism>
<reference evidence="1 2" key="1">
    <citation type="submission" date="2020-01" db="EMBL/GenBank/DDBJ databases">
        <title>The draft genome sequence of Corallococcus exiguus DSM 14696.</title>
        <authorList>
            <person name="Zhang X."/>
            <person name="Zhu H."/>
        </authorList>
    </citation>
    <scope>NUCLEOTIDE SEQUENCE [LARGE SCALE GENOMIC DNA]</scope>
    <source>
        <strain evidence="1 2">DSM 14696</strain>
    </source>
</reference>
<dbReference type="AlphaFoldDB" id="A0A7X5BZE5"/>
<dbReference type="Proteomes" id="UP000537825">
    <property type="component" value="Unassembled WGS sequence"/>
</dbReference>
<name>A0A7X5BZE5_9BACT</name>
<accession>A0A7X5BZE5</accession>
<protein>
    <submittedName>
        <fullName evidence="1">Uncharacterized protein</fullName>
    </submittedName>
</protein>
<dbReference type="RefSeq" id="WP_139918537.1">
    <property type="nucleotide sequence ID" value="NZ_CBCSLE010000085.1"/>
</dbReference>